<protein>
    <submittedName>
        <fullName evidence="1">YbhB/YbcL family Raf kinase inhibitor-like protein</fullName>
    </submittedName>
</protein>
<sequence length="168" mass="18408">MKISVPIKNGFLPDEYSKHASNELKTAGCPNQSFPIHIEDLPQGTKTFAWTFVDFDAVSECGFVWIHWLGANLPASITDLPANASRQSNDMFIQGRNSNASPMANADPSVAKGYIGPQPPATIHHYTLTVYALDSELDLKDGFWLNELLHASEGHVLAKAKCDVPCRP</sequence>
<dbReference type="InterPro" id="IPR008914">
    <property type="entry name" value="PEBP"/>
</dbReference>
<proteinExistence type="predicted"/>
<dbReference type="GO" id="GO:0004860">
    <property type="term" value="F:protein kinase inhibitor activity"/>
    <property type="evidence" value="ECO:0007669"/>
    <property type="project" value="UniProtKB-KW"/>
</dbReference>
<keyword evidence="1" id="KW-0649">Protein kinase inhibitor</keyword>
<dbReference type="EMBL" id="JAQOND010000028">
    <property type="protein sequence ID" value="MDC2828074.1"/>
    <property type="molecule type" value="Genomic_DNA"/>
</dbReference>
<dbReference type="RefSeq" id="WP_272208036.1">
    <property type="nucleotide sequence ID" value="NZ_JAQOMX010000032.1"/>
</dbReference>
<dbReference type="SUPFAM" id="SSF49777">
    <property type="entry name" value="PEBP-like"/>
    <property type="match status" value="1"/>
</dbReference>
<dbReference type="InterPro" id="IPR036610">
    <property type="entry name" value="PEBP-like_sf"/>
</dbReference>
<dbReference type="Gene3D" id="3.90.280.10">
    <property type="entry name" value="PEBP-like"/>
    <property type="match status" value="1"/>
</dbReference>
<evidence type="ECO:0000313" key="2">
    <source>
        <dbReference type="Proteomes" id="UP001218021"/>
    </source>
</evidence>
<accession>A0AAJ1M9K6</accession>
<evidence type="ECO:0000313" key="1">
    <source>
        <dbReference type="EMBL" id="MDC2828074.1"/>
    </source>
</evidence>
<dbReference type="CDD" id="cd00865">
    <property type="entry name" value="PEBP_bact_arch"/>
    <property type="match status" value="1"/>
</dbReference>
<dbReference type="NCBIfam" id="TIGR00481">
    <property type="entry name" value="YbhB/YbcL family Raf kinase inhibitor-like protein"/>
    <property type="match status" value="1"/>
</dbReference>
<gene>
    <name evidence="1" type="ORF">PO158_07230</name>
</gene>
<dbReference type="AlphaFoldDB" id="A0AAJ1M9K6"/>
<reference evidence="1" key="1">
    <citation type="submission" date="2023-01" db="EMBL/GenBank/DDBJ databases">
        <title>Genome analysis of 13 Lactobacillus isolated from gut of wild boar.</title>
        <authorList>
            <person name="Papp P."/>
            <person name="Libisch B."/>
            <person name="Nagy T."/>
            <person name="Olasz F."/>
        </authorList>
    </citation>
    <scope>NUCLEOTIDE SEQUENCE</scope>
    <source>
        <strain evidence="1">F108</strain>
    </source>
</reference>
<comment type="caution">
    <text evidence="1">The sequence shown here is derived from an EMBL/GenBank/DDBJ whole genome shotgun (WGS) entry which is preliminary data.</text>
</comment>
<dbReference type="InterPro" id="IPR005247">
    <property type="entry name" value="YbhB_YbcL/LppC-like"/>
</dbReference>
<dbReference type="PANTHER" id="PTHR30289:SF1">
    <property type="entry name" value="PEBP (PHOSPHATIDYLETHANOLAMINE-BINDING PROTEIN) FAMILY PROTEIN"/>
    <property type="match status" value="1"/>
</dbReference>
<organism evidence="1 2">
    <name type="scientific">Limosilactobacillus mucosae</name>
    <name type="common">Lactobacillus mucosae</name>
    <dbReference type="NCBI Taxonomy" id="97478"/>
    <lineage>
        <taxon>Bacteria</taxon>
        <taxon>Bacillati</taxon>
        <taxon>Bacillota</taxon>
        <taxon>Bacilli</taxon>
        <taxon>Lactobacillales</taxon>
        <taxon>Lactobacillaceae</taxon>
        <taxon>Limosilactobacillus</taxon>
    </lineage>
</organism>
<name>A0AAJ1M9K6_LIMMU</name>
<dbReference type="Pfam" id="PF01161">
    <property type="entry name" value="PBP"/>
    <property type="match status" value="1"/>
</dbReference>
<dbReference type="PANTHER" id="PTHR30289">
    <property type="entry name" value="UNCHARACTERIZED PROTEIN YBCL-RELATED"/>
    <property type="match status" value="1"/>
</dbReference>
<dbReference type="Proteomes" id="UP001218021">
    <property type="component" value="Unassembled WGS sequence"/>
</dbReference>